<dbReference type="SUPFAM" id="SSF52402">
    <property type="entry name" value="Adenine nucleotide alpha hydrolases-like"/>
    <property type="match status" value="1"/>
</dbReference>
<name>A0A507E5T4_9FUNG</name>
<dbReference type="InterPro" id="IPR019407">
    <property type="entry name" value="CTU2"/>
</dbReference>
<evidence type="ECO:0000313" key="4">
    <source>
        <dbReference type="EMBL" id="TPX59216.1"/>
    </source>
</evidence>
<evidence type="ECO:0000256" key="2">
    <source>
        <dbReference type="ARBA" id="ARBA00022694"/>
    </source>
</evidence>
<reference evidence="4 5" key="1">
    <citation type="journal article" date="2019" name="Sci. Rep.">
        <title>Comparative genomics of chytrid fungi reveal insights into the obligate biotrophic and pathogenic lifestyle of Synchytrium endobioticum.</title>
        <authorList>
            <person name="van de Vossenberg B.T.L.H."/>
            <person name="Warris S."/>
            <person name="Nguyen H.D.T."/>
            <person name="van Gent-Pelzer M.P.E."/>
            <person name="Joly D.L."/>
            <person name="van de Geest H.C."/>
            <person name="Bonants P.J.M."/>
            <person name="Smith D.S."/>
            <person name="Levesque C.A."/>
            <person name="van der Lee T.A.J."/>
        </authorList>
    </citation>
    <scope>NUCLEOTIDE SEQUENCE [LARGE SCALE GENOMIC DNA]</scope>
    <source>
        <strain evidence="4 5">CBS 809.83</strain>
    </source>
</reference>
<dbReference type="GO" id="GO:0016783">
    <property type="term" value="F:sulfurtransferase activity"/>
    <property type="evidence" value="ECO:0007669"/>
    <property type="project" value="TreeGrafter"/>
</dbReference>
<dbReference type="GO" id="GO:0002143">
    <property type="term" value="P:tRNA wobble position uridine thiolation"/>
    <property type="evidence" value="ECO:0007669"/>
    <property type="project" value="TreeGrafter"/>
</dbReference>
<dbReference type="STRING" id="109895.A0A507E5T4"/>
<dbReference type="UniPathway" id="UPA00988"/>
<comment type="similarity">
    <text evidence="3">Belongs to the CTU2/NCS2 family.</text>
</comment>
<keyword evidence="5" id="KW-1185">Reference proteome</keyword>
<dbReference type="HAMAP" id="MF_03054">
    <property type="entry name" value="CTU2"/>
    <property type="match status" value="1"/>
</dbReference>
<comment type="function">
    <text evidence="3">Plays a central role in 2-thiolation of mcm(5)S(2)U at tRNA wobble positions of tRNA(Lys), tRNA(Glu) and tRNA(Gln). May act by forming a heterodimer with NCS6 that ligates sulfur from thiocarboxylated URM1 onto the uridine of tRNAs at wobble position. Prior mcm(5) tRNA modification by the elongator complex is required for 2-thiolation. May also be involved in protein urmylation.</text>
</comment>
<gene>
    <name evidence="3" type="primary">NCS2</name>
    <name evidence="3" type="synonym">CTU2</name>
    <name evidence="4" type="ORF">PhCBS80983_g02575</name>
</gene>
<protein>
    <recommendedName>
        <fullName evidence="3">Cytoplasmic tRNA 2-thiolation protein 2</fullName>
    </recommendedName>
</protein>
<dbReference type="GO" id="GO:0000049">
    <property type="term" value="F:tRNA binding"/>
    <property type="evidence" value="ECO:0007669"/>
    <property type="project" value="InterPro"/>
</dbReference>
<dbReference type="InterPro" id="IPR014729">
    <property type="entry name" value="Rossmann-like_a/b/a_fold"/>
</dbReference>
<dbReference type="PANTHER" id="PTHR20882">
    <property type="entry name" value="CYTOPLASMIC TRNA 2-THIOLATION PROTEIN 2"/>
    <property type="match status" value="1"/>
</dbReference>
<keyword evidence="2 3" id="KW-0819">tRNA processing</keyword>
<dbReference type="Pfam" id="PF10288">
    <property type="entry name" value="CTU2"/>
    <property type="match status" value="1"/>
</dbReference>
<comment type="pathway">
    <text evidence="3">tRNA modification; 5-methoxycarbonylmethyl-2-thiouridine-tRNA biosynthesis.</text>
</comment>
<sequence length="526" mass="57083">MCSIDQDVDMPVPKSKITTRRDLLQGRCHKCKEAPPVVDMKRVQYCRPCFIESVLYRFKLAVMRGSKEPDGAKVCIAVSGGPSSSLLLEGMKRFHAIDPTNPRKRRKFSEMIVCYIDTAAVLGHSEKAVEIDQAAKEAGFEFFRVPLESVFLNPDGSDPGVLVPQGINAQEIIQLQMIQQSTSVTPAERLQQCVHALGKATAKEEMLELLTWKVIIRLAKREGCAVVARGDNSTRMAVNVIAQTSRGRGFGMPVEMSEHAGWYKGITIVRPLRDILAKEVAVFNRFEQIHAVLTPEFTTGMPAKASIDRLTEAFVVGLQNEFPMTVNTVVRTAAKVVTGYTDEDTTPCPLCDGPIQKSSSDWRARHTVSNLAAVKNPASTTGGVKQKEDGKSSPCSNDCACSENVTSVTVPPPSISTSCCSSTRASAKPMDISPHICYACQNLCRDVVDTAAAAAVTRRKTAAPLPTSQNPASATSIAASIAAPPPEQQQPAFVLPAYVAEAVVSRKGRDWMKKEIGEFLIEDGED</sequence>
<evidence type="ECO:0000256" key="1">
    <source>
        <dbReference type="ARBA" id="ARBA00022490"/>
    </source>
</evidence>
<dbReference type="EMBL" id="QEAQ01000027">
    <property type="protein sequence ID" value="TPX59216.1"/>
    <property type="molecule type" value="Genomic_DNA"/>
</dbReference>
<dbReference type="GO" id="GO:0016779">
    <property type="term" value="F:nucleotidyltransferase activity"/>
    <property type="evidence" value="ECO:0007669"/>
    <property type="project" value="UniProtKB-UniRule"/>
</dbReference>
<proteinExistence type="inferred from homology"/>
<dbReference type="GO" id="GO:0032447">
    <property type="term" value="P:protein urmylation"/>
    <property type="evidence" value="ECO:0007669"/>
    <property type="project" value="UniProtKB-UniRule"/>
</dbReference>
<evidence type="ECO:0000313" key="5">
    <source>
        <dbReference type="Proteomes" id="UP000318582"/>
    </source>
</evidence>
<dbReference type="PANTHER" id="PTHR20882:SF14">
    <property type="entry name" value="CYTOPLASMIC TRNA 2-THIOLATION PROTEIN 2"/>
    <property type="match status" value="1"/>
</dbReference>
<dbReference type="GO" id="GO:0005829">
    <property type="term" value="C:cytosol"/>
    <property type="evidence" value="ECO:0007669"/>
    <property type="project" value="TreeGrafter"/>
</dbReference>
<dbReference type="Gene3D" id="3.40.50.620">
    <property type="entry name" value="HUPs"/>
    <property type="match status" value="1"/>
</dbReference>
<comment type="subcellular location">
    <subcellularLocation>
        <location evidence="3">Cytoplasm</location>
    </subcellularLocation>
</comment>
<organism evidence="4 5">
    <name type="scientific">Powellomyces hirtus</name>
    <dbReference type="NCBI Taxonomy" id="109895"/>
    <lineage>
        <taxon>Eukaryota</taxon>
        <taxon>Fungi</taxon>
        <taxon>Fungi incertae sedis</taxon>
        <taxon>Chytridiomycota</taxon>
        <taxon>Chytridiomycota incertae sedis</taxon>
        <taxon>Chytridiomycetes</taxon>
        <taxon>Spizellomycetales</taxon>
        <taxon>Powellomycetaceae</taxon>
        <taxon>Powellomyces</taxon>
    </lineage>
</organism>
<accession>A0A507E5T4</accession>
<keyword evidence="1 3" id="KW-0963">Cytoplasm</keyword>
<dbReference type="Proteomes" id="UP000318582">
    <property type="component" value="Unassembled WGS sequence"/>
</dbReference>
<evidence type="ECO:0000256" key="3">
    <source>
        <dbReference type="HAMAP-Rule" id="MF_03054"/>
    </source>
</evidence>
<dbReference type="AlphaFoldDB" id="A0A507E5T4"/>
<comment type="caution">
    <text evidence="4">The sequence shown here is derived from an EMBL/GenBank/DDBJ whole genome shotgun (WGS) entry which is preliminary data.</text>
</comment>